<evidence type="ECO:0000313" key="1">
    <source>
        <dbReference type="EMBL" id="EME69749.1"/>
    </source>
</evidence>
<dbReference type="EMBL" id="AONQ01000028">
    <property type="protein sequence ID" value="EME69749.1"/>
    <property type="molecule type" value="Genomic_DNA"/>
</dbReference>
<dbReference type="Proteomes" id="UP000011744">
    <property type="component" value="Unassembled WGS sequence"/>
</dbReference>
<proteinExistence type="predicted"/>
<gene>
    <name evidence="1" type="ORF">H261_11964</name>
</gene>
<name>M3AB64_9PROT</name>
<dbReference type="AlphaFoldDB" id="M3AB64"/>
<comment type="caution">
    <text evidence="1">The sequence shown here is derived from an EMBL/GenBank/DDBJ whole genome shotgun (WGS) entry which is preliminary data.</text>
</comment>
<reference evidence="1 2" key="1">
    <citation type="journal article" date="2014" name="Genome Announc.">
        <title>Draft Genome Sequence of Magnetospirillum sp. Strain SO-1, a Freshwater Magnetotactic Bacterium Isolated from the Ol'khovka River, Russia.</title>
        <authorList>
            <person name="Grouzdev D.S."/>
            <person name="Dziuba M.V."/>
            <person name="Sukhacheva M.S."/>
            <person name="Mardanov A.V."/>
            <person name="Beletskiy A.V."/>
            <person name="Kuznetsov B.B."/>
            <person name="Skryabin K.G."/>
        </authorList>
    </citation>
    <scope>NUCLEOTIDE SEQUENCE [LARGE SCALE GENOMIC DNA]</scope>
    <source>
        <strain evidence="1 2">SO-1</strain>
    </source>
</reference>
<dbReference type="STRING" id="1244869.H261_11964"/>
<keyword evidence="2" id="KW-1185">Reference proteome</keyword>
<organism evidence="1 2">
    <name type="scientific">Paramagnetospirillum caucaseum</name>
    <dbReference type="NCBI Taxonomy" id="1244869"/>
    <lineage>
        <taxon>Bacteria</taxon>
        <taxon>Pseudomonadati</taxon>
        <taxon>Pseudomonadota</taxon>
        <taxon>Alphaproteobacteria</taxon>
        <taxon>Rhodospirillales</taxon>
        <taxon>Magnetospirillaceae</taxon>
        <taxon>Paramagnetospirillum</taxon>
    </lineage>
</organism>
<accession>M3AB64</accession>
<evidence type="ECO:0000313" key="2">
    <source>
        <dbReference type="Proteomes" id="UP000011744"/>
    </source>
</evidence>
<protein>
    <submittedName>
        <fullName evidence="1">Uncharacterized protein</fullName>
    </submittedName>
</protein>
<dbReference type="eggNOG" id="ENOG5032MG3">
    <property type="taxonomic scope" value="Bacteria"/>
</dbReference>
<sequence>MAAHPRHPGRQPADKIATGRAVTGQDAVWIALRALSGGQGITLDRIMGYFAEARAPRLSADRKTVKDYLARLTAAAILTEADGAYLLAQDDGAKTPRVRRDGSRVEMGAGRRAIWRTIRILGQFTLDDLVRLGSTEEVAINRVDATHFVRWLVRAGYVMVTDRPADNRIPTGYRLLPSKSTGPLPPQIQRSHQLFDPNLRKVVWREEEPACL</sequence>
<dbReference type="PATRIC" id="fig|1244869.3.peg.2413"/>
<dbReference type="OrthoDB" id="8080957at2"/>
<dbReference type="RefSeq" id="WP_008617764.1">
    <property type="nucleotide sequence ID" value="NZ_AONQ01000028.1"/>
</dbReference>